<comment type="caution">
    <text evidence="3">The sequence shown here is derived from an EMBL/GenBank/DDBJ whole genome shotgun (WGS) entry which is preliminary data.</text>
</comment>
<dbReference type="OrthoDB" id="9807041at2"/>
<proteinExistence type="predicted"/>
<feature type="compositionally biased region" description="Basic and acidic residues" evidence="1">
    <location>
        <begin position="41"/>
        <end position="55"/>
    </location>
</feature>
<dbReference type="STRING" id="1121485.GCA_000426485_00622"/>
<dbReference type="Pfam" id="PF13472">
    <property type="entry name" value="Lipase_GDSL_2"/>
    <property type="match status" value="1"/>
</dbReference>
<protein>
    <submittedName>
        <fullName evidence="3">SGNH/GDSL hydrolase family protein</fullName>
    </submittedName>
</protein>
<dbReference type="Proteomes" id="UP000297861">
    <property type="component" value="Unassembled WGS sequence"/>
</dbReference>
<feature type="region of interest" description="Disordered" evidence="1">
    <location>
        <begin position="41"/>
        <end position="62"/>
    </location>
</feature>
<dbReference type="EMBL" id="SOML01000006">
    <property type="protein sequence ID" value="TFD96187.1"/>
    <property type="molecule type" value="Genomic_DNA"/>
</dbReference>
<evidence type="ECO:0000313" key="3">
    <source>
        <dbReference type="EMBL" id="TFD96187.1"/>
    </source>
</evidence>
<keyword evidence="3" id="KW-0378">Hydrolase</keyword>
<organism evidence="3 4">
    <name type="scientific">Dysgonomonas capnocytophagoides</name>
    <dbReference type="NCBI Taxonomy" id="45254"/>
    <lineage>
        <taxon>Bacteria</taxon>
        <taxon>Pseudomonadati</taxon>
        <taxon>Bacteroidota</taxon>
        <taxon>Bacteroidia</taxon>
        <taxon>Bacteroidales</taxon>
        <taxon>Dysgonomonadaceae</taxon>
        <taxon>Dysgonomonas</taxon>
    </lineage>
</organism>
<gene>
    <name evidence="3" type="ORF">E2605_11380</name>
</gene>
<evidence type="ECO:0000256" key="1">
    <source>
        <dbReference type="SAM" id="MobiDB-lite"/>
    </source>
</evidence>
<dbReference type="SUPFAM" id="SSF52266">
    <property type="entry name" value="SGNH hydrolase"/>
    <property type="match status" value="1"/>
</dbReference>
<dbReference type="AlphaFoldDB" id="A0A4Y8L1Q2"/>
<dbReference type="Gene3D" id="3.40.50.1110">
    <property type="entry name" value="SGNH hydrolase"/>
    <property type="match status" value="1"/>
</dbReference>
<dbReference type="GO" id="GO:0016788">
    <property type="term" value="F:hydrolase activity, acting on ester bonds"/>
    <property type="evidence" value="ECO:0007669"/>
    <property type="project" value="UniProtKB-ARBA"/>
</dbReference>
<evidence type="ECO:0000313" key="4">
    <source>
        <dbReference type="Proteomes" id="UP000297861"/>
    </source>
</evidence>
<feature type="domain" description="SGNH hydrolase-type esterase" evidence="2">
    <location>
        <begin position="692"/>
        <end position="854"/>
    </location>
</feature>
<sequence>MEKINKKKVSQLPEATTIDGFYALGTDNNNNSVRVSVDLLKGNKGEQGEKGEPGKDGTSGGIQIVSDGQTISNDGKYLMISEGTITLSTKVDNISESALSIVGALLPNGTFNTTSGYWHTPITAIPAGKTKMQVVPLPDNLGGRSLAFYTSTGGFISTIPNTVADTPVLVDIPSNATQYALCRASSREYFAGFVSDGTQTYTNTDKIVSIKIINGAAQINELRDLIDYDKLQMLSNNDTIQMDGQYLFLENGNAKFINEVDGIAFEKIYPRSDISIAGYISDTGTFVSNSLYSRTDKLSIPTGASEIELYSNGNASLAKVLAFYDGAGAFISSPPNVGAETLVTVPIPAGAKMYAVCQGNAMTTGYTIRAYTEVNVPSSALSVSSSYINYDGQFLPSSYGYVRSPLTDIPNGASEFKVTSFDDGTSARVLAFYDINDVFISAPDNTTAEALLIVKRPSNAAKYALCRRTSVATFQCTIKIMGTKYELTNKDQICLVTKKGDVVSKKVLRDFSKLSIDIPKRPKAFLKDFKLNNSAITTNTVNVVGSGIDTASQLTYKAYMSTENLAFDVLFKANSDSSIRIGRSEGGSFKLKGNTLTVYTYQNVLFDTQTLPFSIVSGNSYTVTLDKPDALNLRFTLSSDTGDTFTINYDKLTASGTTTSWGVPFFGVVSGDVTVRNAVLSFKYDYNTIVSIFGDSYIEGNSLLTSGGVYNKWSSLLADETGTSFVHISGKGGELANAAFVSRFKIENSLFKSPYVFLALGTNHSSLSSYTPYMQQLIDECKDNNQIPILQTIPPRQGINYDNVTKAINDWVKASGELYVDFSSALTKPDNETLWKSGYVMSDGVHPTVVGHAAMFEQVKRDLNFLIG</sequence>
<name>A0A4Y8L1Q2_9BACT</name>
<reference evidence="3 4" key="1">
    <citation type="submission" date="2019-03" db="EMBL/GenBank/DDBJ databases">
        <title>San Antonio Military Medical Center submission to MRSN (WRAIR), pending publication.</title>
        <authorList>
            <person name="Blyth D.M."/>
            <person name="Mccarthy S.L."/>
            <person name="Schall S.E."/>
            <person name="Stam J.A."/>
            <person name="Ong A.C."/>
            <person name="Mcgann P.T."/>
        </authorList>
    </citation>
    <scope>NUCLEOTIDE SEQUENCE [LARGE SCALE GENOMIC DNA]</scope>
    <source>
        <strain evidence="3 4">MRSN571793</strain>
    </source>
</reference>
<dbReference type="InterPro" id="IPR013830">
    <property type="entry name" value="SGNH_hydro"/>
</dbReference>
<evidence type="ECO:0000259" key="2">
    <source>
        <dbReference type="Pfam" id="PF13472"/>
    </source>
</evidence>
<keyword evidence="4" id="KW-1185">Reference proteome</keyword>
<dbReference type="InterPro" id="IPR036514">
    <property type="entry name" value="SGNH_hydro_sf"/>
</dbReference>
<dbReference type="RefSeq" id="WP_134436512.1">
    <property type="nucleotide sequence ID" value="NZ_SOML01000006.1"/>
</dbReference>
<accession>A0A4Y8L1Q2</accession>